<evidence type="ECO:0000256" key="5">
    <source>
        <dbReference type="ARBA" id="ARBA00023128"/>
    </source>
</evidence>
<evidence type="ECO:0000256" key="3">
    <source>
        <dbReference type="ARBA" id="ARBA00004370"/>
    </source>
</evidence>
<accession>A0A3E2HAX4</accession>
<gene>
    <name evidence="10" type="ORF">B7463_g6063</name>
</gene>
<evidence type="ECO:0000256" key="8">
    <source>
        <dbReference type="SAM" id="MobiDB-lite"/>
    </source>
</evidence>
<evidence type="ECO:0000256" key="7">
    <source>
        <dbReference type="PROSITE-ProRule" id="PRU00023"/>
    </source>
</evidence>
<dbReference type="PROSITE" id="PS50297">
    <property type="entry name" value="ANK_REP_REGION"/>
    <property type="match status" value="2"/>
</dbReference>
<feature type="domain" description="AB hydrolase-1" evidence="9">
    <location>
        <begin position="52"/>
        <end position="177"/>
    </location>
</feature>
<feature type="repeat" description="ANK" evidence="7">
    <location>
        <begin position="544"/>
        <end position="572"/>
    </location>
</feature>
<proteinExistence type="predicted"/>
<dbReference type="InterPro" id="IPR000073">
    <property type="entry name" value="AB_hydrolase_1"/>
</dbReference>
<dbReference type="OrthoDB" id="427518at2759"/>
<dbReference type="Proteomes" id="UP000258309">
    <property type="component" value="Unassembled WGS sequence"/>
</dbReference>
<dbReference type="GO" id="GO:0005783">
    <property type="term" value="C:endoplasmic reticulum"/>
    <property type="evidence" value="ECO:0007669"/>
    <property type="project" value="UniProtKB-SubCell"/>
</dbReference>
<reference evidence="10 11" key="1">
    <citation type="submission" date="2018-05" db="EMBL/GenBank/DDBJ databases">
        <title>Draft genome sequence of Scytalidium lignicola DSM 105466, a ubiquitous saprotrophic fungus.</title>
        <authorList>
            <person name="Buettner E."/>
            <person name="Gebauer A.M."/>
            <person name="Hofrichter M."/>
            <person name="Liers C."/>
            <person name="Kellner H."/>
        </authorList>
    </citation>
    <scope>NUCLEOTIDE SEQUENCE [LARGE SCALE GENOMIC DNA]</scope>
    <source>
        <strain evidence="10 11">DSM 105466</strain>
    </source>
</reference>
<dbReference type="GO" id="GO:0016020">
    <property type="term" value="C:membrane"/>
    <property type="evidence" value="ECO:0007669"/>
    <property type="project" value="UniProtKB-SubCell"/>
</dbReference>
<comment type="caution">
    <text evidence="10">The sequence shown here is derived from an EMBL/GenBank/DDBJ whole genome shotgun (WGS) entry which is preliminary data.</text>
</comment>
<feature type="compositionally biased region" description="Polar residues" evidence="8">
    <location>
        <begin position="376"/>
        <end position="416"/>
    </location>
</feature>
<feature type="non-terminal residue" evidence="10">
    <location>
        <position position="1"/>
    </location>
</feature>
<dbReference type="InterPro" id="IPR052374">
    <property type="entry name" value="SERAC1"/>
</dbReference>
<evidence type="ECO:0000259" key="9">
    <source>
        <dbReference type="Pfam" id="PF12697"/>
    </source>
</evidence>
<comment type="subcellular location">
    <subcellularLocation>
        <location evidence="2">Endoplasmic reticulum</location>
    </subcellularLocation>
    <subcellularLocation>
        <location evidence="3">Membrane</location>
    </subcellularLocation>
    <subcellularLocation>
        <location evidence="1">Mitochondrion</location>
    </subcellularLocation>
</comment>
<dbReference type="SUPFAM" id="SSF53474">
    <property type="entry name" value="alpha/beta-Hydrolases"/>
    <property type="match status" value="1"/>
</dbReference>
<dbReference type="AlphaFoldDB" id="A0A3E2HAX4"/>
<feature type="repeat" description="ANK" evidence="7">
    <location>
        <begin position="507"/>
        <end position="539"/>
    </location>
</feature>
<sequence>MAMRWFNKRKLAGNENPSPQPPSVPRTPSIPKTAFPSGIKLLHDVEGSLVDIVFVHGLIGDREKTWTAKSGDAPWPQVLLPARIPNGRFLTFGYDAYVTDWRGMVSKNRIGNHSWNLLTTLATYREDDCTNDRPIIFVCHSLGGLVCEDALSTARQRPEKHLQKVLHHTRGIIFLGTPHHGSGLALWAERLAKVIGLLKQTNPEILSVLQADSEVLARIQDSFHTMIRSRNQDGLLPIEITCFFEEIPLPGVGLVVPSHSAVLPGYIPIPIRSNHLDMTKFDSAEDPGFTAITGELRRWVKELGVPSNVEMTRATTLQQQQVAQVAQVAQMAQSLSLSEPSGIQVNQPTPRTQNHQTLQNQESQSQSIANVRHASPQFSPPAQTSINGQENQAGTPQPSVSLGSTPFTQSMPTASPTPGVAPGGINIAGAGGDIKIGNSEQHLSGNFYGGVHVLQGSNQSHPFAAYLPQANMGPNERALLKAAGKGDLDEIRKLLRDGANLDAINEEGQSALTMAISRQHLNVVKLLIENGATMDRSGFLVHKPLHVAVGTRNVDLVKCILDGGADVNETTTVGSALLLAVKARHENIVTLLLSRNADANINSPGIKSPMYQAIYLRQERFVPILLKYGAEAHNLHQTCTTWIRKLSPACRNLLQEWGSQEAYSEHVKTLRSESSDQIERETALFSALCSAIEHGHKDVHSIFMDLATEFAIPVGEGYKYTAEPSK</sequence>
<feature type="non-terminal residue" evidence="10">
    <location>
        <position position="726"/>
    </location>
</feature>
<feature type="repeat" description="ANK" evidence="7">
    <location>
        <begin position="474"/>
        <end position="506"/>
    </location>
</feature>
<keyword evidence="4" id="KW-0256">Endoplasmic reticulum</keyword>
<keyword evidence="6" id="KW-0472">Membrane</keyword>
<evidence type="ECO:0000256" key="4">
    <source>
        <dbReference type="ARBA" id="ARBA00022824"/>
    </source>
</evidence>
<dbReference type="Gene3D" id="3.40.50.1820">
    <property type="entry name" value="alpha/beta hydrolase"/>
    <property type="match status" value="1"/>
</dbReference>
<protein>
    <recommendedName>
        <fullName evidence="9">AB hydrolase-1 domain-containing protein</fullName>
    </recommendedName>
</protein>
<dbReference type="SUPFAM" id="SSF48403">
    <property type="entry name" value="Ankyrin repeat"/>
    <property type="match status" value="1"/>
</dbReference>
<dbReference type="PANTHER" id="PTHR48182">
    <property type="entry name" value="PROTEIN SERAC1"/>
    <property type="match status" value="1"/>
</dbReference>
<evidence type="ECO:0000313" key="11">
    <source>
        <dbReference type="Proteomes" id="UP000258309"/>
    </source>
</evidence>
<feature type="region of interest" description="Disordered" evidence="8">
    <location>
        <begin position="339"/>
        <end position="426"/>
    </location>
</feature>
<keyword evidence="11" id="KW-1185">Reference proteome</keyword>
<dbReference type="GO" id="GO:0005739">
    <property type="term" value="C:mitochondrion"/>
    <property type="evidence" value="ECO:0007669"/>
    <property type="project" value="UniProtKB-SubCell"/>
</dbReference>
<keyword evidence="7" id="KW-0040">ANK repeat</keyword>
<evidence type="ECO:0000313" key="10">
    <source>
        <dbReference type="EMBL" id="RFU30301.1"/>
    </source>
</evidence>
<feature type="region of interest" description="Disordered" evidence="8">
    <location>
        <begin position="10"/>
        <end position="30"/>
    </location>
</feature>
<dbReference type="EMBL" id="NCSJ02000104">
    <property type="protein sequence ID" value="RFU30301.1"/>
    <property type="molecule type" value="Genomic_DNA"/>
</dbReference>
<evidence type="ECO:0000256" key="6">
    <source>
        <dbReference type="ARBA" id="ARBA00023136"/>
    </source>
</evidence>
<dbReference type="InterPro" id="IPR029058">
    <property type="entry name" value="AB_hydrolase_fold"/>
</dbReference>
<evidence type="ECO:0000256" key="2">
    <source>
        <dbReference type="ARBA" id="ARBA00004240"/>
    </source>
</evidence>
<dbReference type="Pfam" id="PF12796">
    <property type="entry name" value="Ank_2"/>
    <property type="match status" value="2"/>
</dbReference>
<dbReference type="STRING" id="5539.A0A3E2HAX4"/>
<dbReference type="InterPro" id="IPR036770">
    <property type="entry name" value="Ankyrin_rpt-contain_sf"/>
</dbReference>
<dbReference type="SMART" id="SM00248">
    <property type="entry name" value="ANK"/>
    <property type="match status" value="6"/>
</dbReference>
<name>A0A3E2HAX4_SCYLI</name>
<dbReference type="PANTHER" id="PTHR48182:SF2">
    <property type="entry name" value="PROTEIN SERAC1"/>
    <property type="match status" value="1"/>
</dbReference>
<keyword evidence="5" id="KW-0496">Mitochondrion</keyword>
<evidence type="ECO:0000256" key="1">
    <source>
        <dbReference type="ARBA" id="ARBA00004173"/>
    </source>
</evidence>
<feature type="compositionally biased region" description="Polar residues" evidence="8">
    <location>
        <begin position="339"/>
        <end position="369"/>
    </location>
</feature>
<organism evidence="10 11">
    <name type="scientific">Scytalidium lignicola</name>
    <name type="common">Hyphomycete</name>
    <dbReference type="NCBI Taxonomy" id="5539"/>
    <lineage>
        <taxon>Eukaryota</taxon>
        <taxon>Fungi</taxon>
        <taxon>Dikarya</taxon>
        <taxon>Ascomycota</taxon>
        <taxon>Pezizomycotina</taxon>
        <taxon>Leotiomycetes</taxon>
        <taxon>Leotiomycetes incertae sedis</taxon>
        <taxon>Scytalidium</taxon>
    </lineage>
</organism>
<dbReference type="InterPro" id="IPR002110">
    <property type="entry name" value="Ankyrin_rpt"/>
</dbReference>
<dbReference type="Gene3D" id="1.25.40.20">
    <property type="entry name" value="Ankyrin repeat-containing domain"/>
    <property type="match status" value="1"/>
</dbReference>
<dbReference type="PROSITE" id="PS50088">
    <property type="entry name" value="ANK_REPEAT"/>
    <property type="match status" value="3"/>
</dbReference>
<dbReference type="Pfam" id="PF12697">
    <property type="entry name" value="Abhydrolase_6"/>
    <property type="match status" value="1"/>
</dbReference>